<evidence type="ECO:0000313" key="3">
    <source>
        <dbReference type="Proteomes" id="UP000241762"/>
    </source>
</evidence>
<sequence length="153" mass="17738">MKMLSWKGSSDWEPYTVVNFNEQKFNNDVAKAERSINFARGQLEKATQDLTNAKNHLVNKTDHLAKELYSNHLYSDLDQKHIEVYVLSHNENHKAASINASGRDFVKNKQFDQVWLEIDLIQKFHGRIVNIDKKAADIWGLYVVLIIQLLLTV</sequence>
<dbReference type="AlphaFoldDB" id="A0A2P1P6T0"/>
<evidence type="ECO:0000313" key="2">
    <source>
        <dbReference type="EMBL" id="AVP86968.1"/>
    </source>
</evidence>
<gene>
    <name evidence="2" type="ORF">phytr_40</name>
</gene>
<dbReference type="KEGG" id="ptc:phytr_40"/>
<proteinExistence type="predicted"/>
<dbReference type="EMBL" id="CP027845">
    <property type="protein sequence ID" value="AVP86968.1"/>
    <property type="molecule type" value="Genomic_DNA"/>
</dbReference>
<feature type="coiled-coil region" evidence="1">
    <location>
        <begin position="29"/>
        <end position="56"/>
    </location>
</feature>
<name>A0A2P1P6T0_9RICK</name>
<protein>
    <submittedName>
        <fullName evidence="2">Uncharacterized protein</fullName>
    </submittedName>
</protein>
<accession>A0A2P1P6T0</accession>
<reference evidence="2 3" key="1">
    <citation type="submission" date="2018-03" db="EMBL/GenBank/DDBJ databases">
        <title>A gene transfer event suggests a long-term partnership between eustigmatophyte algae and a novel lineage of endosymbiotic bacteria.</title>
        <authorList>
            <person name="Yurchenko T."/>
            <person name="Sevcikova T."/>
            <person name="Pribyl P."/>
            <person name="El Karkouri K."/>
            <person name="Klimes V."/>
            <person name="Amaral R."/>
            <person name="Zbrankova V."/>
            <person name="Kim E."/>
            <person name="Raoult D."/>
            <person name="Santos L.M.A."/>
            <person name="Elias M."/>
        </authorList>
    </citation>
    <scope>NUCLEOTIDE SEQUENCE [LARGE SCALE GENOMIC DNA]</scope>
    <source>
        <strain evidence="2">CCALA 838</strain>
    </source>
</reference>
<keyword evidence="1" id="KW-0175">Coiled coil</keyword>
<dbReference type="Proteomes" id="UP000241762">
    <property type="component" value="Chromosome"/>
</dbReference>
<evidence type="ECO:0000256" key="1">
    <source>
        <dbReference type="SAM" id="Coils"/>
    </source>
</evidence>
<keyword evidence="3" id="KW-1185">Reference proteome</keyword>
<organism evidence="2 3">
    <name type="scientific">Candidatus Phycorickettsia trachydisci</name>
    <dbReference type="NCBI Taxonomy" id="2115978"/>
    <lineage>
        <taxon>Bacteria</taxon>
        <taxon>Pseudomonadati</taxon>
        <taxon>Pseudomonadota</taxon>
        <taxon>Alphaproteobacteria</taxon>
        <taxon>Rickettsiales</taxon>
        <taxon>Rickettsiaceae</taxon>
        <taxon>Candidatus Phycorickettsia</taxon>
    </lineage>
</organism>